<evidence type="ECO:0000313" key="2">
    <source>
        <dbReference type="EMBL" id="SFM57235.1"/>
    </source>
</evidence>
<evidence type="ECO:0000313" key="4">
    <source>
        <dbReference type="Proteomes" id="UP000270697"/>
    </source>
</evidence>
<evidence type="ECO:0000313" key="3">
    <source>
        <dbReference type="Proteomes" id="UP000199398"/>
    </source>
</evidence>
<dbReference type="EMBL" id="FOUP01000001">
    <property type="protein sequence ID" value="SFM57235.1"/>
    <property type="molecule type" value="Genomic_DNA"/>
</dbReference>
<accession>A0A1I4RYB4</accession>
<dbReference type="STRING" id="455193.SAMN05421805_101750"/>
<evidence type="ECO:0008006" key="5">
    <source>
        <dbReference type="Google" id="ProtNLM"/>
    </source>
</evidence>
<sequence length="183" mass="20397">MSEVLEEFVPQPLGAERHELHIRQSPEAVWNALNTFSPGDLPVVRLLMGIRSLPAAESAANGSSSMIATMLDRGWFELATVPQRYVVLGSISQFWRLRPGDFRRTCPAEQFRDHDEPGFAKSASVFELIPIGGGTLLRTETRITAGSATARRKMLSYWRFIRPFSGLIRRVMLRAVARKAAAA</sequence>
<keyword evidence="4" id="KW-1185">Reference proteome</keyword>
<proteinExistence type="predicted"/>
<evidence type="ECO:0000313" key="1">
    <source>
        <dbReference type="EMBL" id="RKT89194.1"/>
    </source>
</evidence>
<reference evidence="1 4" key="2">
    <citation type="submission" date="2018-10" db="EMBL/GenBank/DDBJ databases">
        <title>Sequencing the genomes of 1000 actinobacteria strains.</title>
        <authorList>
            <person name="Klenk H.-P."/>
        </authorList>
    </citation>
    <scope>NUCLEOTIDE SEQUENCE [LARGE SCALE GENOMIC DNA]</scope>
    <source>
        <strain evidence="1 4">DSM 45119</strain>
    </source>
</reference>
<dbReference type="RefSeq" id="WP_143121535.1">
    <property type="nucleotide sequence ID" value="NZ_FOUP01000001.1"/>
</dbReference>
<name>A0A1I4RYB4_9PSEU</name>
<protein>
    <recommendedName>
        <fullName evidence="5">Polyketide cyclase / dehydrase and lipid transport</fullName>
    </recommendedName>
</protein>
<reference evidence="2 3" key="1">
    <citation type="submission" date="2016-10" db="EMBL/GenBank/DDBJ databases">
        <authorList>
            <person name="de Groot N.N."/>
        </authorList>
    </citation>
    <scope>NUCLEOTIDE SEQUENCE [LARGE SCALE GENOMIC DNA]</scope>
    <source>
        <strain evidence="2 3">CPCC 201259</strain>
    </source>
</reference>
<dbReference type="AlphaFoldDB" id="A0A1I4RYB4"/>
<dbReference type="OrthoDB" id="5464833at2"/>
<organism evidence="2 3">
    <name type="scientific">Saccharopolyspora antimicrobica</name>
    <dbReference type="NCBI Taxonomy" id="455193"/>
    <lineage>
        <taxon>Bacteria</taxon>
        <taxon>Bacillati</taxon>
        <taxon>Actinomycetota</taxon>
        <taxon>Actinomycetes</taxon>
        <taxon>Pseudonocardiales</taxon>
        <taxon>Pseudonocardiaceae</taxon>
        <taxon>Saccharopolyspora</taxon>
    </lineage>
</organism>
<dbReference type="Proteomes" id="UP000270697">
    <property type="component" value="Unassembled WGS sequence"/>
</dbReference>
<dbReference type="EMBL" id="RBXX01000002">
    <property type="protein sequence ID" value="RKT89194.1"/>
    <property type="molecule type" value="Genomic_DNA"/>
</dbReference>
<dbReference type="Proteomes" id="UP000199398">
    <property type="component" value="Unassembled WGS sequence"/>
</dbReference>
<gene>
    <name evidence="1" type="ORF">ATL45_7648</name>
    <name evidence="2" type="ORF">SAMN05421805_101750</name>
</gene>